<feature type="compositionally biased region" description="Low complexity" evidence="1">
    <location>
        <begin position="486"/>
        <end position="495"/>
    </location>
</feature>
<feature type="region of interest" description="Disordered" evidence="1">
    <location>
        <begin position="342"/>
        <end position="390"/>
    </location>
</feature>
<comment type="caution">
    <text evidence="2">The sequence shown here is derived from an EMBL/GenBank/DDBJ whole genome shotgun (WGS) entry which is preliminary data.</text>
</comment>
<evidence type="ECO:0000313" key="3">
    <source>
        <dbReference type="Proteomes" id="UP000813461"/>
    </source>
</evidence>
<dbReference type="AlphaFoldDB" id="A0A8K0W1X4"/>
<evidence type="ECO:0000256" key="1">
    <source>
        <dbReference type="SAM" id="MobiDB-lite"/>
    </source>
</evidence>
<gene>
    <name evidence="2" type="ORF">FB567DRAFT_557562</name>
</gene>
<dbReference type="OrthoDB" id="73875at2759"/>
<feature type="region of interest" description="Disordered" evidence="1">
    <location>
        <begin position="486"/>
        <end position="511"/>
    </location>
</feature>
<keyword evidence="3" id="KW-1185">Reference proteome</keyword>
<protein>
    <submittedName>
        <fullName evidence="2">Uncharacterized protein</fullName>
    </submittedName>
</protein>
<dbReference type="EMBL" id="JAGMVJ010000003">
    <property type="protein sequence ID" value="KAH7091907.1"/>
    <property type="molecule type" value="Genomic_DNA"/>
</dbReference>
<feature type="compositionally biased region" description="Low complexity" evidence="1">
    <location>
        <begin position="343"/>
        <end position="353"/>
    </location>
</feature>
<name>A0A8K0W1X4_9PLEO</name>
<reference evidence="2" key="1">
    <citation type="journal article" date="2021" name="Nat. Commun.">
        <title>Genetic determinants of endophytism in the Arabidopsis root mycobiome.</title>
        <authorList>
            <person name="Mesny F."/>
            <person name="Miyauchi S."/>
            <person name="Thiergart T."/>
            <person name="Pickel B."/>
            <person name="Atanasova L."/>
            <person name="Karlsson M."/>
            <person name="Huettel B."/>
            <person name="Barry K.W."/>
            <person name="Haridas S."/>
            <person name="Chen C."/>
            <person name="Bauer D."/>
            <person name="Andreopoulos W."/>
            <person name="Pangilinan J."/>
            <person name="LaButti K."/>
            <person name="Riley R."/>
            <person name="Lipzen A."/>
            <person name="Clum A."/>
            <person name="Drula E."/>
            <person name="Henrissat B."/>
            <person name="Kohler A."/>
            <person name="Grigoriev I.V."/>
            <person name="Martin F.M."/>
            <person name="Hacquard S."/>
        </authorList>
    </citation>
    <scope>NUCLEOTIDE SEQUENCE</scope>
    <source>
        <strain evidence="2">MPI-SDFR-AT-0120</strain>
    </source>
</reference>
<dbReference type="Gene3D" id="3.20.20.80">
    <property type="entry name" value="Glycosidases"/>
    <property type="match status" value="1"/>
</dbReference>
<dbReference type="InterPro" id="IPR029070">
    <property type="entry name" value="Chitinase_insertion_sf"/>
</dbReference>
<feature type="compositionally biased region" description="Low complexity" evidence="1">
    <location>
        <begin position="363"/>
        <end position="375"/>
    </location>
</feature>
<sequence>MGCRFIGGAAGAPGKCTQFAGILSNREIRQMIKDDGITPYLNSTAMVKYFKYAGDSWVGYDDADTFAMKEAYANNRCLVRRYNDLVCRFDDETGVGLGAANGFKSPESATVIPMAHTTVPRGQTFTINAAAATDVPRLSNDGMQNVPAGPGDDQCQQCSFFRLITSTCCGTGGTVGNPITIQPNVPTPMDIPLPAGFTPNQSFRDTSGTVVPANQPLPRETIIPRGTTFTQPFKIPSGMPLRQGESDDQSTNSSLIWLSPEIWDNQNPEVQCLFPCTFVLPPWPSYTTTIDYPRITVTRSGTIQTTLTFPPITVSEWEPSTIVVSASSRCITESCTGDDLRRTSSASIRSTTTWPPVTWTDSGTIRTTYPPTATRTGGGTDPTGGGSGGGNPPCLFPLFCPPGPPPIRLPPLTINWGPPKPVTTPCAYSAQICPPPGTTPPRPGGLVVPPGLPPQEPSEVDPTDICPLLPSTTRIKTMTAVVTTTSTSTTWTEQPTPTPVAPQRPHTFNTPDWSKDETKCYDSGMRALRVHLINPTDTFCGGYKDQSLSSSWFSGVKTTSFPCCEKNHEIVPLSVEMSIEVHMGCQWDFDVNDCKAAFRKIIDGCDTNGRDDKQGGRLVGNCITFRVDPNNGS</sequence>
<organism evidence="2 3">
    <name type="scientific">Paraphoma chrysanthemicola</name>
    <dbReference type="NCBI Taxonomy" id="798071"/>
    <lineage>
        <taxon>Eukaryota</taxon>
        <taxon>Fungi</taxon>
        <taxon>Dikarya</taxon>
        <taxon>Ascomycota</taxon>
        <taxon>Pezizomycotina</taxon>
        <taxon>Dothideomycetes</taxon>
        <taxon>Pleosporomycetidae</taxon>
        <taxon>Pleosporales</taxon>
        <taxon>Pleosporineae</taxon>
        <taxon>Phaeosphaeriaceae</taxon>
        <taxon>Paraphoma</taxon>
    </lineage>
</organism>
<evidence type="ECO:0000313" key="2">
    <source>
        <dbReference type="EMBL" id="KAH7091907.1"/>
    </source>
</evidence>
<feature type="compositionally biased region" description="Gly residues" evidence="1">
    <location>
        <begin position="376"/>
        <end position="390"/>
    </location>
</feature>
<proteinExistence type="predicted"/>
<accession>A0A8K0W1X4</accession>
<dbReference type="Gene3D" id="3.10.50.10">
    <property type="match status" value="1"/>
</dbReference>
<dbReference type="SUPFAM" id="SSF54556">
    <property type="entry name" value="Chitinase insertion domain"/>
    <property type="match status" value="1"/>
</dbReference>
<dbReference type="Proteomes" id="UP000813461">
    <property type="component" value="Unassembled WGS sequence"/>
</dbReference>